<dbReference type="Pfam" id="PF05960">
    <property type="entry name" value="DUF885"/>
    <property type="match status" value="1"/>
</dbReference>
<gene>
    <name evidence="2" type="ORF">M8T91_10980</name>
</gene>
<dbReference type="PANTHER" id="PTHR33361">
    <property type="entry name" value="GLR0591 PROTEIN"/>
    <property type="match status" value="1"/>
</dbReference>
<evidence type="ECO:0000313" key="2">
    <source>
        <dbReference type="EMBL" id="WKD48450.1"/>
    </source>
</evidence>
<feature type="chain" id="PRO_5047549445" evidence="1">
    <location>
        <begin position="18"/>
        <end position="584"/>
    </location>
</feature>
<dbReference type="PANTHER" id="PTHR33361:SF2">
    <property type="entry name" value="DUF885 DOMAIN-CONTAINING PROTEIN"/>
    <property type="match status" value="1"/>
</dbReference>
<dbReference type="RefSeq" id="WP_301414208.1">
    <property type="nucleotide sequence ID" value="NZ_CP098023.1"/>
</dbReference>
<name>A0ABY9E603_9GAMM</name>
<accession>A0ABY9E603</accession>
<dbReference type="EMBL" id="CP098023">
    <property type="protein sequence ID" value="WKD48450.1"/>
    <property type="molecule type" value="Genomic_DNA"/>
</dbReference>
<evidence type="ECO:0000313" key="3">
    <source>
        <dbReference type="Proteomes" id="UP001321520"/>
    </source>
</evidence>
<organism evidence="2 3">
    <name type="scientific">Microbulbifer spongiae</name>
    <dbReference type="NCBI Taxonomy" id="2944933"/>
    <lineage>
        <taxon>Bacteria</taxon>
        <taxon>Pseudomonadati</taxon>
        <taxon>Pseudomonadota</taxon>
        <taxon>Gammaproteobacteria</taxon>
        <taxon>Cellvibrionales</taxon>
        <taxon>Microbulbiferaceae</taxon>
        <taxon>Microbulbifer</taxon>
    </lineage>
</organism>
<reference evidence="2 3" key="1">
    <citation type="submission" date="2022-05" db="EMBL/GenBank/DDBJ databases">
        <title>Microbulbifer sp. nov., isolated from sponge.</title>
        <authorList>
            <person name="Gao L."/>
        </authorList>
    </citation>
    <scope>NUCLEOTIDE SEQUENCE [LARGE SCALE GENOMIC DNA]</scope>
    <source>
        <strain evidence="2 3">MI-G</strain>
    </source>
</reference>
<keyword evidence="1" id="KW-0732">Signal</keyword>
<evidence type="ECO:0000256" key="1">
    <source>
        <dbReference type="SAM" id="SignalP"/>
    </source>
</evidence>
<dbReference type="InterPro" id="IPR010281">
    <property type="entry name" value="DUF885"/>
</dbReference>
<dbReference type="Proteomes" id="UP001321520">
    <property type="component" value="Chromosome"/>
</dbReference>
<sequence>MKKIIKNILLLISYHLAACQVAPLPKEDFTSINTQSEAEGVLNEIADRYYDFSVKKNPISVYTLDLDYADHSYLPENDRKSLEQESELQNTLYQQLMALDAELIKSHNAQIVYTILRESLETELALKVCRRELWQSISSNHGWQGDYLQLAQLQPVSSPELQAQAISRWKKIPQTIKNEVDNLKTGLALGYSMPKEIAQQTVMQLRAMINLDLFQQPFMSPAQRSTDKAFQTELATVVKELINPAIEYYVQFLEQQYIPSARESYSLLELPKGRQCYAAFLRSWNNKDIPPEEIKALGKNTVRENTNKIKSIGFELYDTRDFNTIIQKVLHDKNNLFKSEDEMKTVLSEHLKNAKEKSAIWFTTVPKNELAITPLPPQAPAGAAQYQPGEPGKFLISFKDPKQQSKGRLEVAAYHEGYPGHHLQISSWQSGHNIHPITRFSFFGSYIEGWGRYSELLAEEMGLYRHEYALISRRAWPARGIVLDTGLHLEGWSKQEVIDYILQSGAFNREFAQQIFYRSVAEPGQLTSYDVGAHEILSLRRLAQQQQGNRFDIRLFHEKILENGPLPWEALKTNILQWLSNSSG</sequence>
<feature type="signal peptide" evidence="1">
    <location>
        <begin position="1"/>
        <end position="17"/>
    </location>
</feature>
<protein>
    <submittedName>
        <fullName evidence="2">DUF885 domain-containing protein</fullName>
    </submittedName>
</protein>
<proteinExistence type="predicted"/>
<keyword evidence="3" id="KW-1185">Reference proteome</keyword>